<evidence type="ECO:0000256" key="5">
    <source>
        <dbReference type="ARBA" id="ARBA00023055"/>
    </source>
</evidence>
<dbReference type="Pfam" id="PF04691">
    <property type="entry name" value="ApoC-I"/>
    <property type="match status" value="1"/>
</dbReference>
<proteinExistence type="inferred from homology"/>
<evidence type="ECO:0000313" key="6">
    <source>
        <dbReference type="EMBL" id="KAL2763107.1"/>
    </source>
</evidence>
<keyword evidence="3" id="KW-0813">Transport</keyword>
<protein>
    <submittedName>
        <fullName evidence="6">Apolipoprotein C-I isoform a</fullName>
    </submittedName>
</protein>
<comment type="caution">
    <text evidence="6">The sequence shown here is derived from an EMBL/GenBank/DDBJ whole genome shotgun (WGS) entry which is preliminary data.</text>
</comment>
<keyword evidence="7" id="KW-1185">Reference proteome</keyword>
<dbReference type="GO" id="GO:0006869">
    <property type="term" value="P:lipid transport"/>
    <property type="evidence" value="ECO:0007669"/>
    <property type="project" value="UniProtKB-KW"/>
</dbReference>
<evidence type="ECO:0000256" key="2">
    <source>
        <dbReference type="ARBA" id="ARBA00009204"/>
    </source>
</evidence>
<sequence>EAHAVAPGPGRGSVNGFGRDWFSETFKKVKEKLKIDI</sequence>
<dbReference type="EMBL" id="JBFSEQ010000013">
    <property type="protein sequence ID" value="KAL2763105.1"/>
    <property type="molecule type" value="Genomic_DNA"/>
</dbReference>
<name>A0ABD2D8Z0_DAUMA</name>
<dbReference type="AlphaFoldDB" id="A0ABD2D8Z0"/>
<dbReference type="GO" id="GO:0005576">
    <property type="term" value="C:extracellular region"/>
    <property type="evidence" value="ECO:0007669"/>
    <property type="project" value="UniProtKB-SubCell"/>
</dbReference>
<keyword evidence="5" id="KW-0445">Lipid transport</keyword>
<dbReference type="Proteomes" id="UP001610411">
    <property type="component" value="Unassembled WGS sequence"/>
</dbReference>
<evidence type="ECO:0000256" key="3">
    <source>
        <dbReference type="ARBA" id="ARBA00022448"/>
    </source>
</evidence>
<evidence type="ECO:0000256" key="1">
    <source>
        <dbReference type="ARBA" id="ARBA00004613"/>
    </source>
</evidence>
<evidence type="ECO:0000256" key="4">
    <source>
        <dbReference type="ARBA" id="ARBA00022525"/>
    </source>
</evidence>
<comment type="subcellular location">
    <subcellularLocation>
        <location evidence="1">Secreted</location>
    </subcellularLocation>
</comment>
<keyword evidence="4" id="KW-0964">Secreted</keyword>
<dbReference type="EMBL" id="JBFSEQ010000013">
    <property type="protein sequence ID" value="KAL2763106.1"/>
    <property type="molecule type" value="Genomic_DNA"/>
</dbReference>
<accession>A0ABD2D8Z0</accession>
<reference evidence="6 7" key="1">
    <citation type="journal article" date="2024" name="G3 (Bethesda)">
        <title>A hybrid genome assembly of the endangered aye-aye (Daubentonia madagascariensis).</title>
        <authorList>
            <person name="Versoza C.J."/>
            <person name="Pfeifer S.P."/>
        </authorList>
    </citation>
    <scope>NUCLEOTIDE SEQUENCE [LARGE SCALE GENOMIC DNA]</scope>
    <source>
        <strain evidence="6">6821</strain>
    </source>
</reference>
<dbReference type="Gene3D" id="4.10.260.30">
    <property type="entry name" value="Apolipoprotein C-I"/>
    <property type="match status" value="1"/>
</dbReference>
<organism evidence="6 7">
    <name type="scientific">Daubentonia madagascariensis</name>
    <name type="common">Aye-aye</name>
    <name type="synonym">Sciurus madagascariensis</name>
    <dbReference type="NCBI Taxonomy" id="31869"/>
    <lineage>
        <taxon>Eukaryota</taxon>
        <taxon>Metazoa</taxon>
        <taxon>Chordata</taxon>
        <taxon>Craniata</taxon>
        <taxon>Vertebrata</taxon>
        <taxon>Euteleostomi</taxon>
        <taxon>Mammalia</taxon>
        <taxon>Eutheria</taxon>
        <taxon>Euarchontoglires</taxon>
        <taxon>Primates</taxon>
        <taxon>Strepsirrhini</taxon>
        <taxon>Chiromyiformes</taxon>
        <taxon>Daubentoniidae</taxon>
        <taxon>Daubentonia</taxon>
    </lineage>
</organism>
<gene>
    <name evidence="6" type="ORF">WCI35_031557</name>
</gene>
<comment type="similarity">
    <text evidence="2">Belongs to the apolipoprotein C1 family.</text>
</comment>
<dbReference type="EMBL" id="JBFSEQ010000013">
    <property type="protein sequence ID" value="KAL2763107.1"/>
    <property type="molecule type" value="Genomic_DNA"/>
</dbReference>
<dbReference type="InterPro" id="IPR043081">
    <property type="entry name" value="ApoC-1_sf"/>
</dbReference>
<feature type="non-terminal residue" evidence="6">
    <location>
        <position position="1"/>
    </location>
</feature>
<evidence type="ECO:0000313" key="7">
    <source>
        <dbReference type="Proteomes" id="UP001610411"/>
    </source>
</evidence>
<dbReference type="InterPro" id="IPR006781">
    <property type="entry name" value="ApoC-I"/>
</dbReference>